<comment type="caution">
    <text evidence="1">The sequence shown here is derived from an EMBL/GenBank/DDBJ whole genome shotgun (WGS) entry which is preliminary data.</text>
</comment>
<dbReference type="AlphaFoldDB" id="A0A167X0W0"/>
<organism evidence="1 2">
    <name type="scientific">Niveomyces insectorum RCEF 264</name>
    <dbReference type="NCBI Taxonomy" id="1081102"/>
    <lineage>
        <taxon>Eukaryota</taxon>
        <taxon>Fungi</taxon>
        <taxon>Dikarya</taxon>
        <taxon>Ascomycota</taxon>
        <taxon>Pezizomycotina</taxon>
        <taxon>Sordariomycetes</taxon>
        <taxon>Hypocreomycetidae</taxon>
        <taxon>Hypocreales</taxon>
        <taxon>Cordycipitaceae</taxon>
        <taxon>Niveomyces</taxon>
    </lineage>
</organism>
<proteinExistence type="predicted"/>
<protein>
    <submittedName>
        <fullName evidence="1">Uncharacterized protein</fullName>
    </submittedName>
</protein>
<evidence type="ECO:0000313" key="2">
    <source>
        <dbReference type="Proteomes" id="UP000076874"/>
    </source>
</evidence>
<reference evidence="1 2" key="1">
    <citation type="journal article" date="2016" name="Genome Biol. Evol.">
        <title>Divergent and convergent evolution of fungal pathogenicity.</title>
        <authorList>
            <person name="Shang Y."/>
            <person name="Xiao G."/>
            <person name="Zheng P."/>
            <person name="Cen K."/>
            <person name="Zhan S."/>
            <person name="Wang C."/>
        </authorList>
    </citation>
    <scope>NUCLEOTIDE SEQUENCE [LARGE SCALE GENOMIC DNA]</scope>
    <source>
        <strain evidence="1 2">RCEF 264</strain>
    </source>
</reference>
<evidence type="ECO:0000313" key="1">
    <source>
        <dbReference type="EMBL" id="OAA64397.1"/>
    </source>
</evidence>
<accession>A0A167X0W0</accession>
<name>A0A167X0W0_9HYPO</name>
<dbReference type="OrthoDB" id="76567at2759"/>
<keyword evidence="2" id="KW-1185">Reference proteome</keyword>
<sequence length="326" mass="35749">MAFPQAASTSPPAAAFSSITDGSGASESSSYHFTTVENFFQIVSTGATDDYLSFHGVSEDDFEAIDAARGNHRPGFRVRRFLAEPRVLYITVPSGVHEVMHSSLHEQIVLQVAQAGLHSEWFSFARTTFRANFGRPGEDAGEGDSTGGPKPARLFKGAWPTLVIEAGVSETTSALQKDMRWWFSASEHDVKIVLLLHLDRTQQSIVLERWEEEASSLSRPGATTTRRAAEVEPVQRQTITITKDAVEERKLNVANGDLVLSFRLLFLRDPRPGEGDIIVTGAGLETCAENVWGVCENVRGEAMQVEAGRHDKQYNAQDRAESVAAK</sequence>
<dbReference type="Proteomes" id="UP000076874">
    <property type="component" value="Unassembled WGS sequence"/>
</dbReference>
<dbReference type="STRING" id="1081102.A0A167X0W0"/>
<dbReference type="EMBL" id="AZHD01000004">
    <property type="protein sequence ID" value="OAA64397.1"/>
    <property type="molecule type" value="Genomic_DNA"/>
</dbReference>
<gene>
    <name evidence="1" type="ORF">SPI_03044</name>
</gene>